<dbReference type="GO" id="GO:0008482">
    <property type="term" value="F:sulfite oxidase activity"/>
    <property type="evidence" value="ECO:0007669"/>
    <property type="project" value="TreeGrafter"/>
</dbReference>
<gene>
    <name evidence="7" type="ORF">H2200_008066</name>
</gene>
<evidence type="ECO:0000259" key="5">
    <source>
        <dbReference type="Pfam" id="PF00174"/>
    </source>
</evidence>
<dbReference type="GO" id="GO:0030151">
    <property type="term" value="F:molybdenum ion binding"/>
    <property type="evidence" value="ECO:0007669"/>
    <property type="project" value="InterPro"/>
</dbReference>
<dbReference type="PANTHER" id="PTHR19372:SF7">
    <property type="entry name" value="SULFITE OXIDASE, MITOCHONDRIAL"/>
    <property type="match status" value="1"/>
</dbReference>
<feature type="domain" description="Oxidoreductase molybdopterin-binding" evidence="5">
    <location>
        <begin position="66"/>
        <end position="229"/>
    </location>
</feature>
<dbReference type="GO" id="GO:0020037">
    <property type="term" value="F:heme binding"/>
    <property type="evidence" value="ECO:0007669"/>
    <property type="project" value="TreeGrafter"/>
</dbReference>
<dbReference type="InterPro" id="IPR008335">
    <property type="entry name" value="Mopterin_OxRdtase_euk"/>
</dbReference>
<dbReference type="InterPro" id="IPR000572">
    <property type="entry name" value="OxRdtase_Mopterin-bd_dom"/>
</dbReference>
<dbReference type="SUPFAM" id="SSF81296">
    <property type="entry name" value="E set domains"/>
    <property type="match status" value="1"/>
</dbReference>
<evidence type="ECO:0000259" key="6">
    <source>
        <dbReference type="Pfam" id="PF03404"/>
    </source>
</evidence>
<dbReference type="GO" id="GO:0005739">
    <property type="term" value="C:mitochondrion"/>
    <property type="evidence" value="ECO:0007669"/>
    <property type="project" value="TreeGrafter"/>
</dbReference>
<evidence type="ECO:0000313" key="8">
    <source>
        <dbReference type="Proteomes" id="UP001172673"/>
    </source>
</evidence>
<dbReference type="InterPro" id="IPR014756">
    <property type="entry name" value="Ig_E-set"/>
</dbReference>
<dbReference type="Pfam" id="PF03404">
    <property type="entry name" value="Mo-co_dimer"/>
    <property type="match status" value="1"/>
</dbReference>
<comment type="cofactor">
    <cofactor evidence="1">
        <name>Mo-molybdopterin</name>
        <dbReference type="ChEBI" id="CHEBI:71302"/>
    </cofactor>
</comment>
<dbReference type="InterPro" id="IPR036374">
    <property type="entry name" value="OxRdtase_Mopterin-bd_sf"/>
</dbReference>
<dbReference type="EMBL" id="JAPDRK010000011">
    <property type="protein sequence ID" value="KAJ9607987.1"/>
    <property type="molecule type" value="Genomic_DNA"/>
</dbReference>
<dbReference type="InterPro" id="IPR005066">
    <property type="entry name" value="MoCF_OxRdtse_dimer"/>
</dbReference>
<dbReference type="AlphaFoldDB" id="A0AA38X6Y6"/>
<keyword evidence="8" id="KW-1185">Reference proteome</keyword>
<feature type="domain" description="Moybdenum cofactor oxidoreductase dimerisation" evidence="6">
    <location>
        <begin position="252"/>
        <end position="343"/>
    </location>
</feature>
<dbReference type="SUPFAM" id="SSF56524">
    <property type="entry name" value="Oxidoreductase molybdopterin-binding domain"/>
    <property type="match status" value="1"/>
</dbReference>
<keyword evidence="4" id="KW-0560">Oxidoreductase</keyword>
<comment type="caution">
    <text evidence="7">The sequence shown here is derived from an EMBL/GenBank/DDBJ whole genome shotgun (WGS) entry which is preliminary data.</text>
</comment>
<proteinExistence type="predicted"/>
<dbReference type="Proteomes" id="UP001172673">
    <property type="component" value="Unassembled WGS sequence"/>
</dbReference>
<keyword evidence="2" id="KW-0500">Molybdenum</keyword>
<evidence type="ECO:0008006" key="9">
    <source>
        <dbReference type="Google" id="ProtNLM"/>
    </source>
</evidence>
<accession>A0AA38X6Y6</accession>
<dbReference type="PRINTS" id="PR00407">
    <property type="entry name" value="EUMOPTERIN"/>
</dbReference>
<protein>
    <recommendedName>
        <fullName evidence="9">Sulfite oxidase</fullName>
    </recommendedName>
</protein>
<evidence type="ECO:0000256" key="3">
    <source>
        <dbReference type="ARBA" id="ARBA00022723"/>
    </source>
</evidence>
<evidence type="ECO:0000256" key="1">
    <source>
        <dbReference type="ARBA" id="ARBA00001924"/>
    </source>
</evidence>
<sequence>MQADIDAIYSPHVTFLPPITHENDSSERDALTEIDPAGFYIRPPPKPHELASEITDDSQLFQTIHMGAAVVDETKWKLVVSGLVERPFSISFEQLKRMPRTSITSFHECYGSPIAPPVHALWRIGNVRWTGVRLVDLLRLARPKPEAQFVWSQGLDSGTFAGVSADRYEKDLPMAKALTPEVLIAYEMNGAPLDKKRGGPVRMVVPGYFGTNSTKWLCRLSLQDHRATGPFTTTFYNEIDPTDPAGERKRPVWHVEPNSMIVTPEPDAILQGPEVNVTGRAWGCEEIQNVNLSVDGGQTWLPRSVVQLRPRKEFEWQLFEATVSIAKPGRYRFAARATDKVGLAQQLTGRRNHVHIVEVDVT</sequence>
<organism evidence="7 8">
    <name type="scientific">Cladophialophora chaetospira</name>
    <dbReference type="NCBI Taxonomy" id="386627"/>
    <lineage>
        <taxon>Eukaryota</taxon>
        <taxon>Fungi</taxon>
        <taxon>Dikarya</taxon>
        <taxon>Ascomycota</taxon>
        <taxon>Pezizomycotina</taxon>
        <taxon>Eurotiomycetes</taxon>
        <taxon>Chaetothyriomycetidae</taxon>
        <taxon>Chaetothyriales</taxon>
        <taxon>Herpotrichiellaceae</taxon>
        <taxon>Cladophialophora</taxon>
    </lineage>
</organism>
<evidence type="ECO:0000256" key="4">
    <source>
        <dbReference type="ARBA" id="ARBA00023002"/>
    </source>
</evidence>
<dbReference type="PANTHER" id="PTHR19372">
    <property type="entry name" value="SULFITE REDUCTASE"/>
    <property type="match status" value="1"/>
</dbReference>
<dbReference type="Gene3D" id="2.60.40.650">
    <property type="match status" value="1"/>
</dbReference>
<dbReference type="GO" id="GO:0006790">
    <property type="term" value="P:sulfur compound metabolic process"/>
    <property type="evidence" value="ECO:0007669"/>
    <property type="project" value="TreeGrafter"/>
</dbReference>
<dbReference type="GO" id="GO:0043546">
    <property type="term" value="F:molybdopterin cofactor binding"/>
    <property type="evidence" value="ECO:0007669"/>
    <property type="project" value="TreeGrafter"/>
</dbReference>
<dbReference type="Pfam" id="PF00174">
    <property type="entry name" value="Oxidored_molyb"/>
    <property type="match status" value="1"/>
</dbReference>
<keyword evidence="3" id="KW-0479">Metal-binding</keyword>
<evidence type="ECO:0000256" key="2">
    <source>
        <dbReference type="ARBA" id="ARBA00022505"/>
    </source>
</evidence>
<dbReference type="Gene3D" id="3.90.420.10">
    <property type="entry name" value="Oxidoreductase, molybdopterin-binding domain"/>
    <property type="match status" value="1"/>
</dbReference>
<reference evidence="7" key="1">
    <citation type="submission" date="2022-10" db="EMBL/GenBank/DDBJ databases">
        <title>Culturing micro-colonial fungi from biological soil crusts in the Mojave desert and describing Neophaeococcomyces mojavensis, and introducing the new genera and species Taxawa tesnikishii.</title>
        <authorList>
            <person name="Kurbessoian T."/>
            <person name="Stajich J.E."/>
        </authorList>
    </citation>
    <scope>NUCLEOTIDE SEQUENCE</scope>
    <source>
        <strain evidence="7">TK_41</strain>
    </source>
</reference>
<evidence type="ECO:0000313" key="7">
    <source>
        <dbReference type="EMBL" id="KAJ9607987.1"/>
    </source>
</evidence>
<name>A0AA38X6Y6_9EURO</name>